<name>A0A1D2QN10_9GAMM</name>
<proteinExistence type="predicted"/>
<feature type="domain" description="NAD-dependent epimerase/dehydratase" evidence="2">
    <location>
        <begin position="4"/>
        <end position="184"/>
    </location>
</feature>
<evidence type="ECO:0000259" key="2">
    <source>
        <dbReference type="Pfam" id="PF01370"/>
    </source>
</evidence>
<dbReference type="CDD" id="cd08946">
    <property type="entry name" value="SDR_e"/>
    <property type="match status" value="1"/>
</dbReference>
<dbReference type="Pfam" id="PF01370">
    <property type="entry name" value="Epimerase"/>
    <property type="match status" value="1"/>
</dbReference>
<sequence length="237" mass="26755">MIKILITGASGFVGGNFLQRFSNRGDIEIHGVSRRARPWENYTQIDLSQGLDINFKPDVVIHAAAHVSPWGSQKTFFDKNILATENVIRFCEKNDHPKLIYVSSSSVYYHDKPQLNITENSPIGPDFINDYAASKYAGEERVRKYSGKKVILRPRAIFGPGDTVLFPRLLEVAKKERLPLFTTPEPVIGDLIYVLATRNLSLLSLGLRLLALLGLCCIALNCRKSPRFFKLISVMFW</sequence>
<dbReference type="InterPro" id="IPR036291">
    <property type="entry name" value="NAD(P)-bd_dom_sf"/>
</dbReference>
<keyword evidence="1" id="KW-0472">Membrane</keyword>
<evidence type="ECO:0000256" key="1">
    <source>
        <dbReference type="SAM" id="Phobius"/>
    </source>
</evidence>
<dbReference type="EMBL" id="MDLC01000045">
    <property type="protein sequence ID" value="ODS22966.1"/>
    <property type="molecule type" value="Genomic_DNA"/>
</dbReference>
<dbReference type="PANTHER" id="PTHR43245">
    <property type="entry name" value="BIFUNCTIONAL POLYMYXIN RESISTANCE PROTEIN ARNA"/>
    <property type="match status" value="1"/>
</dbReference>
<protein>
    <recommendedName>
        <fullName evidence="2">NAD-dependent epimerase/dehydratase domain-containing protein</fullName>
    </recommendedName>
</protein>
<dbReference type="STRING" id="62101.AB835_11475"/>
<gene>
    <name evidence="3" type="ORF">AB835_11475</name>
</gene>
<dbReference type="InterPro" id="IPR001509">
    <property type="entry name" value="Epimerase_deHydtase"/>
</dbReference>
<reference evidence="3 4" key="1">
    <citation type="journal article" date="2016" name="Appl. Environ. Microbiol.">
        <title>Lack of Overt Genome Reduction in the Bryostatin-Producing Bryozoan Symbiont "Candidatus Endobugula sertula".</title>
        <authorList>
            <person name="Miller I.J."/>
            <person name="Vanee N."/>
            <person name="Fong S.S."/>
            <person name="Lim-Fong G.E."/>
            <person name="Kwan J.C."/>
        </authorList>
    </citation>
    <scope>NUCLEOTIDE SEQUENCE [LARGE SCALE GENOMIC DNA]</scope>
    <source>
        <strain evidence="3">AB1-4</strain>
    </source>
</reference>
<keyword evidence="1" id="KW-0812">Transmembrane</keyword>
<dbReference type="Gene3D" id="3.40.50.720">
    <property type="entry name" value="NAD(P)-binding Rossmann-like Domain"/>
    <property type="match status" value="1"/>
</dbReference>
<dbReference type="AlphaFoldDB" id="A0A1D2QN10"/>
<dbReference type="InterPro" id="IPR050177">
    <property type="entry name" value="Lipid_A_modif_metabolic_enz"/>
</dbReference>
<keyword evidence="1" id="KW-1133">Transmembrane helix</keyword>
<dbReference type="Proteomes" id="UP000242502">
    <property type="component" value="Unassembled WGS sequence"/>
</dbReference>
<evidence type="ECO:0000313" key="4">
    <source>
        <dbReference type="Proteomes" id="UP000242502"/>
    </source>
</evidence>
<accession>A0A1D2QN10</accession>
<comment type="caution">
    <text evidence="3">The sequence shown here is derived from an EMBL/GenBank/DDBJ whole genome shotgun (WGS) entry which is preliminary data.</text>
</comment>
<feature type="transmembrane region" description="Helical" evidence="1">
    <location>
        <begin position="200"/>
        <end position="220"/>
    </location>
</feature>
<evidence type="ECO:0000313" key="3">
    <source>
        <dbReference type="EMBL" id="ODS22966.1"/>
    </source>
</evidence>
<dbReference type="PANTHER" id="PTHR43245:SF24">
    <property type="entry name" value="DEHYDROGENASE"/>
    <property type="match status" value="1"/>
</dbReference>
<organism evidence="3 4">
    <name type="scientific">Candidatus Endobugula sertula</name>
    <name type="common">Bugula neritina bacterial symbiont</name>
    <dbReference type="NCBI Taxonomy" id="62101"/>
    <lineage>
        <taxon>Bacteria</taxon>
        <taxon>Pseudomonadati</taxon>
        <taxon>Pseudomonadota</taxon>
        <taxon>Gammaproteobacteria</taxon>
        <taxon>Cellvibrionales</taxon>
        <taxon>Cellvibrionaceae</taxon>
        <taxon>Candidatus Endobugula</taxon>
    </lineage>
</organism>
<dbReference type="SUPFAM" id="SSF51735">
    <property type="entry name" value="NAD(P)-binding Rossmann-fold domains"/>
    <property type="match status" value="1"/>
</dbReference>